<name>A0AAE0WLF1_9PEZI</name>
<dbReference type="InterPro" id="IPR050491">
    <property type="entry name" value="AmpC-like"/>
</dbReference>
<gene>
    <name evidence="3" type="ORF">LTR78_006094</name>
</gene>
<dbReference type="SUPFAM" id="SSF56601">
    <property type="entry name" value="beta-lactamase/transpeptidase-like"/>
    <property type="match status" value="1"/>
</dbReference>
<dbReference type="PANTHER" id="PTHR46825:SF9">
    <property type="entry name" value="BETA-LACTAMASE-RELATED DOMAIN-CONTAINING PROTEIN"/>
    <property type="match status" value="1"/>
</dbReference>
<dbReference type="EMBL" id="JAUTXT010000022">
    <property type="protein sequence ID" value="KAK3673892.1"/>
    <property type="molecule type" value="Genomic_DNA"/>
</dbReference>
<evidence type="ECO:0000313" key="3">
    <source>
        <dbReference type="EMBL" id="KAK3673892.1"/>
    </source>
</evidence>
<dbReference type="AlphaFoldDB" id="A0AAE0WLF1"/>
<evidence type="ECO:0000256" key="1">
    <source>
        <dbReference type="ARBA" id="ARBA00038215"/>
    </source>
</evidence>
<protein>
    <recommendedName>
        <fullName evidence="2">Beta-lactamase-related domain-containing protein</fullName>
    </recommendedName>
</protein>
<organism evidence="3 4">
    <name type="scientific">Recurvomyces mirabilis</name>
    <dbReference type="NCBI Taxonomy" id="574656"/>
    <lineage>
        <taxon>Eukaryota</taxon>
        <taxon>Fungi</taxon>
        <taxon>Dikarya</taxon>
        <taxon>Ascomycota</taxon>
        <taxon>Pezizomycotina</taxon>
        <taxon>Dothideomycetes</taxon>
        <taxon>Dothideomycetidae</taxon>
        <taxon>Mycosphaerellales</taxon>
        <taxon>Teratosphaeriaceae</taxon>
        <taxon>Recurvomyces</taxon>
    </lineage>
</organism>
<feature type="domain" description="Beta-lactamase-related" evidence="2">
    <location>
        <begin position="11"/>
        <end position="305"/>
    </location>
</feature>
<comment type="similarity">
    <text evidence="1">Belongs to the peptidase S12 family.</text>
</comment>
<reference evidence="3" key="1">
    <citation type="submission" date="2023-07" db="EMBL/GenBank/DDBJ databases">
        <title>Black Yeasts Isolated from many extreme environments.</title>
        <authorList>
            <person name="Coleine C."/>
            <person name="Stajich J.E."/>
            <person name="Selbmann L."/>
        </authorList>
    </citation>
    <scope>NUCLEOTIDE SEQUENCE</scope>
    <source>
        <strain evidence="3">CCFEE 5485</strain>
    </source>
</reference>
<dbReference type="Gene3D" id="3.40.710.10">
    <property type="entry name" value="DD-peptidase/beta-lactamase superfamily"/>
    <property type="match status" value="1"/>
</dbReference>
<evidence type="ECO:0000259" key="2">
    <source>
        <dbReference type="Pfam" id="PF00144"/>
    </source>
</evidence>
<dbReference type="Proteomes" id="UP001274830">
    <property type="component" value="Unassembled WGS sequence"/>
</dbReference>
<dbReference type="PANTHER" id="PTHR46825">
    <property type="entry name" value="D-ALANYL-D-ALANINE-CARBOXYPEPTIDASE/ENDOPEPTIDASE AMPH"/>
    <property type="match status" value="1"/>
</dbReference>
<dbReference type="InterPro" id="IPR001466">
    <property type="entry name" value="Beta-lactam-related"/>
</dbReference>
<keyword evidence="4" id="KW-1185">Reference proteome</keyword>
<dbReference type="InterPro" id="IPR012338">
    <property type="entry name" value="Beta-lactam/transpept-like"/>
</dbReference>
<sequence length="314" mass="35096">MGLFDSDEHTRHINDLLKEWHVPGLSIALVQDDEIISRGYGYASLEQKKSCTGDTIYDFASCSKSLTAASVALVVADDEKFPLVKWDSKMCDLLPEDFVMSEESYTREVTVEDVLSHRTGLAAHDFSYFGATPLSSPESDFANLNVKTGEVDSAKTITRNLRSLAISQPYCNLMFTVATHLVETLTTKSFAEILLGWFSKPLGMTASYLQPQAAIDAGLEDRMAIPYKYDDDNDMYKPIPWLESPEAQGAGSIYTSANDYAKYIKAIMKREDTFTEDIVKGLTKPRTFEDDEVEDDKRSPMTSWTAYAAGWDVK</sequence>
<dbReference type="Pfam" id="PF00144">
    <property type="entry name" value="Beta-lactamase"/>
    <property type="match status" value="1"/>
</dbReference>
<evidence type="ECO:0000313" key="4">
    <source>
        <dbReference type="Proteomes" id="UP001274830"/>
    </source>
</evidence>
<comment type="caution">
    <text evidence="3">The sequence shown here is derived from an EMBL/GenBank/DDBJ whole genome shotgun (WGS) entry which is preliminary data.</text>
</comment>
<proteinExistence type="inferred from homology"/>
<accession>A0AAE0WLF1</accession>